<keyword evidence="3" id="KW-0862">Zinc</keyword>
<dbReference type="InterPro" id="IPR002893">
    <property type="entry name" value="Znf_MYND"/>
</dbReference>
<sequence length="512" mass="56826">MAFLAPPIQLASANPKKWDEEWEKTLATASSHPSFSPSAVRRGAPPSLEALQVYQWSTGFDGKHAGAKDDGILQQKELRRGLGLVQADIVVNALSEWDRFEAGWTTATPAARGDCVLAALSATCSSALNLNGARFMCAKELKVESHRNDAALLLKLVKEITDSASHEEPVYISHPVWDAIAANQRTSRTVSENEKLALAILLVTRNKLIAHVLEYVVRSVLGLPKPEIVVNKHYTNKKSDLRNSQPTELTPQLTAELGKAGAKQYLRAEREALKGLYSQWKQNCQTCKKPNETEARYSRCKRCWDTMQREVLYCSPACQKIDWKGGHKAICGQALKFKPDSESKPPAPDTPSLIGLAVTGYQRSPALLTQIKHINASPGYDYFIWANSVPIYFIFPHPPVRAAWRAAREKAFTTGDHDTVAAMFQFLIVSAQQSAAPSLGATDDVILRQMMAEYKFWDLERTVDETKAKTFNDSMQRPPLLSAAGFSMRQCQEYSEDIRVNGFVNVGIFTPS</sequence>
<evidence type="ECO:0000313" key="6">
    <source>
        <dbReference type="EMBL" id="KAJ7641854.1"/>
    </source>
</evidence>
<dbReference type="SUPFAM" id="SSF144232">
    <property type="entry name" value="HIT/MYND zinc finger-like"/>
    <property type="match status" value="1"/>
</dbReference>
<dbReference type="PROSITE" id="PS50865">
    <property type="entry name" value="ZF_MYND_2"/>
    <property type="match status" value="1"/>
</dbReference>
<name>A0AAD7FX08_9AGAR</name>
<dbReference type="AlphaFoldDB" id="A0AAD7FX08"/>
<evidence type="ECO:0000256" key="2">
    <source>
        <dbReference type="ARBA" id="ARBA00022771"/>
    </source>
</evidence>
<comment type="caution">
    <text evidence="6">The sequence shown here is derived from an EMBL/GenBank/DDBJ whole genome shotgun (WGS) entry which is preliminary data.</text>
</comment>
<keyword evidence="2 4" id="KW-0863">Zinc-finger</keyword>
<organism evidence="6 7">
    <name type="scientific">Roridomyces roridus</name>
    <dbReference type="NCBI Taxonomy" id="1738132"/>
    <lineage>
        <taxon>Eukaryota</taxon>
        <taxon>Fungi</taxon>
        <taxon>Dikarya</taxon>
        <taxon>Basidiomycota</taxon>
        <taxon>Agaricomycotina</taxon>
        <taxon>Agaricomycetes</taxon>
        <taxon>Agaricomycetidae</taxon>
        <taxon>Agaricales</taxon>
        <taxon>Marasmiineae</taxon>
        <taxon>Mycenaceae</taxon>
        <taxon>Roridomyces</taxon>
    </lineage>
</organism>
<protein>
    <recommendedName>
        <fullName evidence="5">MYND-type domain-containing protein</fullName>
    </recommendedName>
</protein>
<evidence type="ECO:0000259" key="5">
    <source>
        <dbReference type="PROSITE" id="PS50865"/>
    </source>
</evidence>
<dbReference type="Pfam" id="PF01753">
    <property type="entry name" value="zf-MYND"/>
    <property type="match status" value="1"/>
</dbReference>
<evidence type="ECO:0000256" key="4">
    <source>
        <dbReference type="PROSITE-ProRule" id="PRU00134"/>
    </source>
</evidence>
<dbReference type="EMBL" id="JARKIF010000004">
    <property type="protein sequence ID" value="KAJ7641854.1"/>
    <property type="molecule type" value="Genomic_DNA"/>
</dbReference>
<evidence type="ECO:0000313" key="7">
    <source>
        <dbReference type="Proteomes" id="UP001221142"/>
    </source>
</evidence>
<keyword evidence="7" id="KW-1185">Reference proteome</keyword>
<reference evidence="6" key="1">
    <citation type="submission" date="2023-03" db="EMBL/GenBank/DDBJ databases">
        <title>Massive genome expansion in bonnet fungi (Mycena s.s.) driven by repeated elements and novel gene families across ecological guilds.</title>
        <authorList>
            <consortium name="Lawrence Berkeley National Laboratory"/>
            <person name="Harder C.B."/>
            <person name="Miyauchi S."/>
            <person name="Viragh M."/>
            <person name="Kuo A."/>
            <person name="Thoen E."/>
            <person name="Andreopoulos B."/>
            <person name="Lu D."/>
            <person name="Skrede I."/>
            <person name="Drula E."/>
            <person name="Henrissat B."/>
            <person name="Morin E."/>
            <person name="Kohler A."/>
            <person name="Barry K."/>
            <person name="LaButti K."/>
            <person name="Morin E."/>
            <person name="Salamov A."/>
            <person name="Lipzen A."/>
            <person name="Mereny Z."/>
            <person name="Hegedus B."/>
            <person name="Baldrian P."/>
            <person name="Stursova M."/>
            <person name="Weitz H."/>
            <person name="Taylor A."/>
            <person name="Grigoriev I.V."/>
            <person name="Nagy L.G."/>
            <person name="Martin F."/>
            <person name="Kauserud H."/>
        </authorList>
    </citation>
    <scope>NUCLEOTIDE SEQUENCE</scope>
    <source>
        <strain evidence="6">9284</strain>
    </source>
</reference>
<dbReference type="Proteomes" id="UP001221142">
    <property type="component" value="Unassembled WGS sequence"/>
</dbReference>
<evidence type="ECO:0000256" key="1">
    <source>
        <dbReference type="ARBA" id="ARBA00022723"/>
    </source>
</evidence>
<feature type="domain" description="MYND-type" evidence="5">
    <location>
        <begin position="284"/>
        <end position="331"/>
    </location>
</feature>
<keyword evidence="1" id="KW-0479">Metal-binding</keyword>
<proteinExistence type="predicted"/>
<accession>A0AAD7FX08</accession>
<evidence type="ECO:0000256" key="3">
    <source>
        <dbReference type="ARBA" id="ARBA00022833"/>
    </source>
</evidence>
<gene>
    <name evidence="6" type="ORF">FB45DRAFT_1125919</name>
</gene>
<dbReference type="GO" id="GO:0008270">
    <property type="term" value="F:zinc ion binding"/>
    <property type="evidence" value="ECO:0007669"/>
    <property type="project" value="UniProtKB-KW"/>
</dbReference>
<dbReference type="Gene3D" id="6.10.140.2220">
    <property type="match status" value="1"/>
</dbReference>